<proteinExistence type="inferred from homology"/>
<keyword evidence="5" id="KW-0433">Leucine-rich repeat</keyword>
<evidence type="ECO:0000313" key="14">
    <source>
        <dbReference type="Proteomes" id="UP001652660"/>
    </source>
</evidence>
<comment type="subcellular location">
    <subcellularLocation>
        <location evidence="2">Cytoplasm</location>
    </subcellularLocation>
</comment>
<evidence type="ECO:0000256" key="5">
    <source>
        <dbReference type="ARBA" id="ARBA00022614"/>
    </source>
</evidence>
<keyword evidence="9" id="KW-0611">Plant defense</keyword>
<dbReference type="Gene3D" id="1.20.5.4130">
    <property type="match status" value="1"/>
</dbReference>
<dbReference type="PANTHER" id="PTHR19338:SF73">
    <property type="entry name" value="DISEASE RESISTANCE PROTEIN RGA2-LIKE"/>
    <property type="match status" value="1"/>
</dbReference>
<keyword evidence="4" id="KW-0963">Cytoplasm</keyword>
<dbReference type="CDD" id="cd14798">
    <property type="entry name" value="RX-CC_like"/>
    <property type="match status" value="1"/>
</dbReference>
<accession>A0ABM4V7R2</accession>
<sequence length="632" mass="72458">MMKISSGSSTSCFDSALDHLDWINKTVKFRLYFDIWKLKMGISLLKTFDLYIRRCRRRRSNQLVCLEYDKEENGDAKSDSLRLSSISFRIQDLVRGITHGLDSAFFRYIQSSASDHSDIKPELARFEENMWLFFDSDIKEFNIISLLLYHTLGDLQLVMDFIDSISENLRHLCSENYNADVGLKFVMRTLQKKLMHLKSFIHFATLQGVEGVQLKDLLVHIEAVAVNAATLICRSWFQRHDEQVCNEMESEISQLIHKKIDPVDPQVRETYIHVLVASKLSRSSYTLAMKENKHLVAEFIDYLLHSLMELLQSYTRFLVPVKDQMLKLHEGVRFLIILLSRQQEKFDELNDEMKNLIGVVVSDAGIVIFSLSANEMKDDLLKETDLMLSHLLEVFKLIIVEVGHIYPLPSSSLSFPRTNELGCLDFLLEALKELASSTADSIDFPNDQICTILEDLVFLRSFLGNVVEQRNQNGKLQELWSRVVKVAYSVELEIDSALLDDRHVHCLDAVAQDIKLMKIEAEEICDSIRYDGETLRGAKTNIHMPTQVTASTFNEALVGRKDEVESIIDRLMRGSSQLDVVAVVGMPGLGKTTLASKVYSDRSIKFHFHIRAWCTVSQVYSKNNLLLQILCY</sequence>
<dbReference type="Pfam" id="PF00931">
    <property type="entry name" value="NB-ARC"/>
    <property type="match status" value="1"/>
</dbReference>
<dbReference type="Proteomes" id="UP001652660">
    <property type="component" value="Chromosome 7e"/>
</dbReference>
<comment type="similarity">
    <text evidence="3">Belongs to the disease resistance NB-LRR family.</text>
</comment>
<keyword evidence="14" id="KW-1185">Reference proteome</keyword>
<dbReference type="RefSeq" id="XP_071915567.1">
    <property type="nucleotide sequence ID" value="XM_072059466.1"/>
</dbReference>
<keyword evidence="7" id="KW-0677">Repeat</keyword>
<dbReference type="InterPro" id="IPR002182">
    <property type="entry name" value="NB-ARC"/>
</dbReference>
<keyword evidence="8" id="KW-0547">Nucleotide-binding</keyword>
<name>A0ABM4V7R2_COFAR</name>
<keyword evidence="11" id="KW-0175">Coiled coil</keyword>
<evidence type="ECO:0000256" key="4">
    <source>
        <dbReference type="ARBA" id="ARBA00022490"/>
    </source>
</evidence>
<organism evidence="14 17">
    <name type="scientific">Coffea arabica</name>
    <name type="common">Arabian coffee</name>
    <dbReference type="NCBI Taxonomy" id="13443"/>
    <lineage>
        <taxon>Eukaryota</taxon>
        <taxon>Viridiplantae</taxon>
        <taxon>Streptophyta</taxon>
        <taxon>Embryophyta</taxon>
        <taxon>Tracheophyta</taxon>
        <taxon>Spermatophyta</taxon>
        <taxon>Magnoliopsida</taxon>
        <taxon>eudicotyledons</taxon>
        <taxon>Gunneridae</taxon>
        <taxon>Pentapetalae</taxon>
        <taxon>asterids</taxon>
        <taxon>lamiids</taxon>
        <taxon>Gentianales</taxon>
        <taxon>Rubiaceae</taxon>
        <taxon>Ixoroideae</taxon>
        <taxon>Gardenieae complex</taxon>
        <taxon>Bertiereae - Coffeeae clade</taxon>
        <taxon>Coffeeae</taxon>
        <taxon>Coffea</taxon>
    </lineage>
</organism>
<evidence type="ECO:0000259" key="12">
    <source>
        <dbReference type="Pfam" id="PF00931"/>
    </source>
</evidence>
<reference evidence="15 16" key="1">
    <citation type="submission" date="2025-05" db="UniProtKB">
        <authorList>
            <consortium name="RefSeq"/>
        </authorList>
    </citation>
    <scope>IDENTIFICATION</scope>
    <source>
        <tissue evidence="15 16">Leaves</tissue>
    </source>
</reference>
<feature type="domain" description="NB-ARC" evidence="12">
    <location>
        <begin position="561"/>
        <end position="630"/>
    </location>
</feature>
<evidence type="ECO:0000256" key="9">
    <source>
        <dbReference type="ARBA" id="ARBA00022821"/>
    </source>
</evidence>
<dbReference type="InterPro" id="IPR038005">
    <property type="entry name" value="RX-like_CC"/>
</dbReference>
<dbReference type="RefSeq" id="XP_071915566.1">
    <property type="nucleotide sequence ID" value="XM_072059465.1"/>
</dbReference>
<evidence type="ECO:0000313" key="17">
    <source>
        <dbReference type="RefSeq" id="XP_071915568.1"/>
    </source>
</evidence>
<dbReference type="InterPro" id="IPR021929">
    <property type="entry name" value="R1A-like_N"/>
</dbReference>
<evidence type="ECO:0000256" key="2">
    <source>
        <dbReference type="ARBA" id="ARBA00004496"/>
    </source>
</evidence>
<feature type="domain" description="Late blight resistance protein R1A-like N-terminal" evidence="13">
    <location>
        <begin position="155"/>
        <end position="384"/>
    </location>
</feature>
<protein>
    <submittedName>
        <fullName evidence="15 16">Late blight resistance protein homolog R1B-13</fullName>
    </submittedName>
</protein>
<evidence type="ECO:0000256" key="11">
    <source>
        <dbReference type="ARBA" id="ARBA00023054"/>
    </source>
</evidence>
<comment type="function">
    <text evidence="1">Confers resistance to late blight (Phytophthora infestans) races carrying the avirulence gene Avr1. Resistance proteins guard the plant against pathogens that contain an appropriate avirulence protein via an indirect interaction with this avirulence protein. That triggers a defense system including the hypersensitive response, which restricts the pathogen growth.</text>
</comment>
<dbReference type="SUPFAM" id="SSF52540">
    <property type="entry name" value="P-loop containing nucleoside triphosphate hydrolases"/>
    <property type="match status" value="1"/>
</dbReference>
<evidence type="ECO:0000313" key="15">
    <source>
        <dbReference type="RefSeq" id="XP_071915566.1"/>
    </source>
</evidence>
<evidence type="ECO:0000259" key="13">
    <source>
        <dbReference type="Pfam" id="PF12061"/>
    </source>
</evidence>
<evidence type="ECO:0000256" key="7">
    <source>
        <dbReference type="ARBA" id="ARBA00022737"/>
    </source>
</evidence>
<keyword evidence="6" id="KW-0381">Hypersensitive response</keyword>
<keyword evidence="10" id="KW-0067">ATP-binding</keyword>
<gene>
    <name evidence="15 16 17" type="primary">LOC113700758</name>
</gene>
<dbReference type="Gene3D" id="3.40.50.300">
    <property type="entry name" value="P-loop containing nucleotide triphosphate hydrolases"/>
    <property type="match status" value="1"/>
</dbReference>
<evidence type="ECO:0000256" key="8">
    <source>
        <dbReference type="ARBA" id="ARBA00022741"/>
    </source>
</evidence>
<dbReference type="InterPro" id="IPR027417">
    <property type="entry name" value="P-loop_NTPase"/>
</dbReference>
<dbReference type="GeneID" id="113700758"/>
<dbReference type="Pfam" id="PF12061">
    <property type="entry name" value="NB-LRR"/>
    <property type="match status" value="1"/>
</dbReference>
<evidence type="ECO:0000256" key="6">
    <source>
        <dbReference type="ARBA" id="ARBA00022667"/>
    </source>
</evidence>
<dbReference type="PANTHER" id="PTHR19338">
    <property type="entry name" value="TRANSLOCASE OF INNER MITOCHONDRIAL MEMBRANE 13 HOMOLOG"/>
    <property type="match status" value="1"/>
</dbReference>
<dbReference type="RefSeq" id="XP_071915568.1">
    <property type="nucleotide sequence ID" value="XM_072059467.1"/>
</dbReference>
<evidence type="ECO:0000256" key="10">
    <source>
        <dbReference type="ARBA" id="ARBA00022840"/>
    </source>
</evidence>
<evidence type="ECO:0000256" key="3">
    <source>
        <dbReference type="ARBA" id="ARBA00008894"/>
    </source>
</evidence>
<evidence type="ECO:0000313" key="16">
    <source>
        <dbReference type="RefSeq" id="XP_071915567.1"/>
    </source>
</evidence>
<evidence type="ECO:0000256" key="1">
    <source>
        <dbReference type="ARBA" id="ARBA00002074"/>
    </source>
</evidence>